<accession>A0A7I9WBC3</accession>
<organism evidence="1 2">
    <name type="scientific">Mycolicibacterium agri</name>
    <name type="common">Mycobacterium agri</name>
    <dbReference type="NCBI Taxonomy" id="36811"/>
    <lineage>
        <taxon>Bacteria</taxon>
        <taxon>Bacillati</taxon>
        <taxon>Actinomycetota</taxon>
        <taxon>Actinomycetes</taxon>
        <taxon>Mycobacteriales</taxon>
        <taxon>Mycobacteriaceae</taxon>
        <taxon>Mycolicibacterium</taxon>
    </lineage>
</organism>
<reference evidence="1 2" key="1">
    <citation type="journal article" date="2019" name="Emerg. Microbes Infect.">
        <title>Comprehensive subspecies identification of 175 nontuberculous mycobacteria species based on 7547 genomic profiles.</title>
        <authorList>
            <person name="Matsumoto Y."/>
            <person name="Kinjo T."/>
            <person name="Motooka D."/>
            <person name="Nabeya D."/>
            <person name="Jung N."/>
            <person name="Uechi K."/>
            <person name="Horii T."/>
            <person name="Iida T."/>
            <person name="Fujita J."/>
            <person name="Nakamura S."/>
        </authorList>
    </citation>
    <scope>NUCLEOTIDE SEQUENCE [LARGE SCALE GENOMIC DNA]</scope>
    <source>
        <strain evidence="1 2">JCM 6377</strain>
    </source>
</reference>
<comment type="caution">
    <text evidence="1">The sequence shown here is derived from an EMBL/GenBank/DDBJ whole genome shotgun (WGS) entry which is preliminary data.</text>
</comment>
<protein>
    <submittedName>
        <fullName evidence="1">Uncharacterized protein</fullName>
    </submittedName>
</protein>
<dbReference type="RefSeq" id="WP_163701254.1">
    <property type="nucleotide sequence ID" value="NZ_BLKS01000001.1"/>
</dbReference>
<proteinExistence type="predicted"/>
<evidence type="ECO:0000313" key="1">
    <source>
        <dbReference type="EMBL" id="GFG54577.1"/>
    </source>
</evidence>
<dbReference type="AlphaFoldDB" id="A0A7I9WBC3"/>
<sequence length="73" mass="8220">MLSDTDFDNYSGRVDVEELYLAATIAFRCPVSGHLWIYWDGFDKSPQLYEPIRGGELAAPSLHAALPHEVNPR</sequence>
<dbReference type="Proteomes" id="UP000465302">
    <property type="component" value="Unassembled WGS sequence"/>
</dbReference>
<dbReference type="EMBL" id="BLKS01000001">
    <property type="protein sequence ID" value="GFG54577.1"/>
    <property type="molecule type" value="Genomic_DNA"/>
</dbReference>
<gene>
    <name evidence="1" type="ORF">MAGR_60180</name>
</gene>
<evidence type="ECO:0000313" key="2">
    <source>
        <dbReference type="Proteomes" id="UP000465302"/>
    </source>
</evidence>
<name>A0A7I9WBC3_MYCAG</name>